<evidence type="ECO:0000313" key="2">
    <source>
        <dbReference type="Proteomes" id="UP001430953"/>
    </source>
</evidence>
<sequence>MHVTLAMHGTPDIIPFPLPVYTLVSYWVFEIVLKKNNYEKLTHSSDRRNERDVSCKSIVKQAGGIVQVNKSCPGATSSKENTVGDRLTCRSNGRIDAIYTVRRNNTSCVRVHKLNLFT</sequence>
<name>A0AAW2FHE1_9HYME</name>
<organism evidence="1 2">
    <name type="scientific">Cardiocondyla obscurior</name>
    <dbReference type="NCBI Taxonomy" id="286306"/>
    <lineage>
        <taxon>Eukaryota</taxon>
        <taxon>Metazoa</taxon>
        <taxon>Ecdysozoa</taxon>
        <taxon>Arthropoda</taxon>
        <taxon>Hexapoda</taxon>
        <taxon>Insecta</taxon>
        <taxon>Pterygota</taxon>
        <taxon>Neoptera</taxon>
        <taxon>Endopterygota</taxon>
        <taxon>Hymenoptera</taxon>
        <taxon>Apocrita</taxon>
        <taxon>Aculeata</taxon>
        <taxon>Formicoidea</taxon>
        <taxon>Formicidae</taxon>
        <taxon>Myrmicinae</taxon>
        <taxon>Cardiocondyla</taxon>
    </lineage>
</organism>
<evidence type="ECO:0000313" key="1">
    <source>
        <dbReference type="EMBL" id="KAL0114518.1"/>
    </source>
</evidence>
<keyword evidence="2" id="KW-1185">Reference proteome</keyword>
<gene>
    <name evidence="1" type="ORF">PUN28_011655</name>
</gene>
<protein>
    <submittedName>
        <fullName evidence="1">Uncharacterized protein</fullName>
    </submittedName>
</protein>
<dbReference type="AlphaFoldDB" id="A0AAW2FHE1"/>
<proteinExistence type="predicted"/>
<dbReference type="EMBL" id="JADYXP020000011">
    <property type="protein sequence ID" value="KAL0114518.1"/>
    <property type="molecule type" value="Genomic_DNA"/>
</dbReference>
<reference evidence="1 2" key="1">
    <citation type="submission" date="2023-03" db="EMBL/GenBank/DDBJ databases">
        <title>High recombination rates correlate with genetic variation in Cardiocondyla obscurior ants.</title>
        <authorList>
            <person name="Errbii M."/>
        </authorList>
    </citation>
    <scope>NUCLEOTIDE SEQUENCE [LARGE SCALE GENOMIC DNA]</scope>
    <source>
        <strain evidence="1">Alpha-2009</strain>
        <tissue evidence="1">Whole body</tissue>
    </source>
</reference>
<dbReference type="Proteomes" id="UP001430953">
    <property type="component" value="Unassembled WGS sequence"/>
</dbReference>
<comment type="caution">
    <text evidence="1">The sequence shown here is derived from an EMBL/GenBank/DDBJ whole genome shotgun (WGS) entry which is preliminary data.</text>
</comment>
<accession>A0AAW2FHE1</accession>